<organism evidence="8 9">
    <name type="scientific">Marivirga sericea</name>
    <dbReference type="NCBI Taxonomy" id="1028"/>
    <lineage>
        <taxon>Bacteria</taxon>
        <taxon>Pseudomonadati</taxon>
        <taxon>Bacteroidota</taxon>
        <taxon>Cytophagia</taxon>
        <taxon>Cytophagales</taxon>
        <taxon>Marivirgaceae</taxon>
        <taxon>Marivirga</taxon>
    </lineage>
</organism>
<protein>
    <recommendedName>
        <fullName evidence="7">SSD domain-containing protein</fullName>
    </recommendedName>
</protein>
<feature type="transmembrane region" description="Helical" evidence="6">
    <location>
        <begin position="329"/>
        <end position="352"/>
    </location>
</feature>
<gene>
    <name evidence="8" type="ORF">SAMN05661096_03037</name>
</gene>
<feature type="transmembrane region" description="Helical" evidence="6">
    <location>
        <begin position="732"/>
        <end position="754"/>
    </location>
</feature>
<feature type="transmembrane region" description="Helical" evidence="6">
    <location>
        <begin position="625"/>
        <end position="644"/>
    </location>
</feature>
<feature type="transmembrane region" description="Helical" evidence="6">
    <location>
        <begin position="680"/>
        <end position="699"/>
    </location>
</feature>
<evidence type="ECO:0000256" key="3">
    <source>
        <dbReference type="ARBA" id="ARBA00022692"/>
    </source>
</evidence>
<keyword evidence="3 6" id="KW-0812">Transmembrane</keyword>
<evidence type="ECO:0000256" key="5">
    <source>
        <dbReference type="ARBA" id="ARBA00023136"/>
    </source>
</evidence>
<dbReference type="PANTHER" id="PTHR33406">
    <property type="entry name" value="MEMBRANE PROTEIN MJ1562-RELATED"/>
    <property type="match status" value="1"/>
</dbReference>
<evidence type="ECO:0000256" key="6">
    <source>
        <dbReference type="SAM" id="Phobius"/>
    </source>
</evidence>
<dbReference type="InterPro" id="IPR050545">
    <property type="entry name" value="Mycobact_MmpL"/>
</dbReference>
<keyword evidence="4 6" id="KW-1133">Transmembrane helix</keyword>
<evidence type="ECO:0000256" key="4">
    <source>
        <dbReference type="ARBA" id="ARBA00022989"/>
    </source>
</evidence>
<reference evidence="9" key="1">
    <citation type="submission" date="2017-04" db="EMBL/GenBank/DDBJ databases">
        <authorList>
            <person name="Varghese N."/>
            <person name="Submissions S."/>
        </authorList>
    </citation>
    <scope>NUCLEOTIDE SEQUENCE [LARGE SCALE GENOMIC DNA]</scope>
    <source>
        <strain evidence="9">DSM 4125</strain>
    </source>
</reference>
<feature type="transmembrane region" description="Helical" evidence="6">
    <location>
        <begin position="760"/>
        <end position="778"/>
    </location>
</feature>
<evidence type="ECO:0000313" key="9">
    <source>
        <dbReference type="Proteomes" id="UP000193804"/>
    </source>
</evidence>
<evidence type="ECO:0000256" key="2">
    <source>
        <dbReference type="ARBA" id="ARBA00022475"/>
    </source>
</evidence>
<keyword evidence="2" id="KW-1003">Cell membrane</keyword>
<comment type="subcellular location">
    <subcellularLocation>
        <location evidence="1">Cell membrane</location>
        <topology evidence="1">Multi-pass membrane protein</topology>
    </subcellularLocation>
</comment>
<feature type="transmembrane region" description="Helical" evidence="6">
    <location>
        <begin position="421"/>
        <end position="440"/>
    </location>
</feature>
<dbReference type="PANTHER" id="PTHR33406:SF12">
    <property type="entry name" value="BLR2997 PROTEIN"/>
    <property type="match status" value="1"/>
</dbReference>
<feature type="transmembrane region" description="Helical" evidence="6">
    <location>
        <begin position="236"/>
        <end position="255"/>
    </location>
</feature>
<dbReference type="Gene3D" id="1.20.1640.10">
    <property type="entry name" value="Multidrug efflux transporter AcrB transmembrane domain"/>
    <property type="match status" value="2"/>
</dbReference>
<name>A0A1X7KRQ8_9BACT</name>
<feature type="transmembrane region" description="Helical" evidence="6">
    <location>
        <begin position="289"/>
        <end position="309"/>
    </location>
</feature>
<feature type="transmembrane region" description="Helical" evidence="6">
    <location>
        <begin position="364"/>
        <end position="388"/>
    </location>
</feature>
<accession>A0A1X7KRQ8</accession>
<evidence type="ECO:0000256" key="1">
    <source>
        <dbReference type="ARBA" id="ARBA00004651"/>
    </source>
</evidence>
<dbReference type="STRING" id="1028.SAMN05661096_03037"/>
<dbReference type="PROSITE" id="PS50156">
    <property type="entry name" value="SSD"/>
    <property type="match status" value="1"/>
</dbReference>
<feature type="transmembrane region" description="Helical" evidence="6">
    <location>
        <begin position="650"/>
        <end position="673"/>
    </location>
</feature>
<proteinExistence type="predicted"/>
<sequence>MECHDWKNHYLCGLFKNMWTKLAHNVIKYRLPLIIILALVTIFMGYRARNVELDYDLAKLVPETDEDYKALKEFEKNFGVDDNILALGIKDSSLYTPQSFARLQYFSNALKDVKGVNNILSIGNLQKLQKNTEERKFEMQPLITSLPEDQGTLDSLLQEIKNQKFFSSQLLNAENGATAIIITLDENIFNSPERERLMSDITQLGDAFEETTGIELHYAGLPFVRSTMMSKVRQEIIQLLVLSVIVTAIILLAFFRSWDAVLFPLLVIFSVVIWSVGTLDLLGYKITILTSLIPTIIVVIGIPNSIYLLNKYHQEFEEHGNKIKAISTITRKIGIVTLITNFTTAVGFLVLAFTDIKLLTEFGIVAGINIFATFIVSIILIPAVFSYLPEPGRKQLKHMNFKMTDYALRWLNKSVHYHRTIIYFITSIIIIFAFIGGFQLNSISHMVDDLPKDGKTIQDLRFFENNFSGIMPLEIVIDTKNKRGIIQRNTLRKVDQFQQFLDSIPSISQPISVVNMVKAARQAYYNGNPTFYDLPTSRDYNFIMRYLQQDEDDISVMNNFTDEELSTMRISLKIADIGSDKMNTLLEESIKPRMNEIFAGEDFDISITGTTPIFIKGNEYLVENLRFSLLIAFAIIAIVMGILFQNLRMIIISLVPNVIPLLITGGLMGYLGVPLKPSTVLVFSIAFGISVDDTIHFLAKYRQELFANNFFVPLAVTKTLKETGKSMIYTSIVLFAGFIIFITSSFGGTVALGALTSTTLLVAMLTNLLVLPSLLLTFDDGKRNKGSHPLIEQYDEDFYMEEEDEEINIKRIKKAEPRAPFKPEGQKNS</sequence>
<dbReference type="EMBL" id="FXAW01000006">
    <property type="protein sequence ID" value="SMG43504.1"/>
    <property type="molecule type" value="Genomic_DNA"/>
</dbReference>
<dbReference type="AlphaFoldDB" id="A0A1X7KRQ8"/>
<evidence type="ECO:0000259" key="7">
    <source>
        <dbReference type="PROSITE" id="PS50156"/>
    </source>
</evidence>
<keyword evidence="9" id="KW-1185">Reference proteome</keyword>
<dbReference type="Pfam" id="PF03176">
    <property type="entry name" value="MMPL"/>
    <property type="match status" value="2"/>
</dbReference>
<feature type="transmembrane region" description="Helical" evidence="6">
    <location>
        <begin position="27"/>
        <end position="46"/>
    </location>
</feature>
<dbReference type="InterPro" id="IPR000731">
    <property type="entry name" value="SSD"/>
</dbReference>
<dbReference type="Proteomes" id="UP000193804">
    <property type="component" value="Unassembled WGS sequence"/>
</dbReference>
<dbReference type="GO" id="GO:0005886">
    <property type="term" value="C:plasma membrane"/>
    <property type="evidence" value="ECO:0007669"/>
    <property type="project" value="UniProtKB-SubCell"/>
</dbReference>
<feature type="domain" description="SSD" evidence="7">
    <location>
        <begin position="265"/>
        <end position="387"/>
    </location>
</feature>
<feature type="transmembrane region" description="Helical" evidence="6">
    <location>
        <begin position="261"/>
        <end position="282"/>
    </location>
</feature>
<evidence type="ECO:0000313" key="8">
    <source>
        <dbReference type="EMBL" id="SMG43504.1"/>
    </source>
</evidence>
<dbReference type="SUPFAM" id="SSF82866">
    <property type="entry name" value="Multidrug efflux transporter AcrB transmembrane domain"/>
    <property type="match status" value="2"/>
</dbReference>
<dbReference type="InterPro" id="IPR004869">
    <property type="entry name" value="MMPL_dom"/>
</dbReference>
<keyword evidence="5 6" id="KW-0472">Membrane</keyword>